<feature type="compositionally biased region" description="Acidic residues" evidence="8">
    <location>
        <begin position="121"/>
        <end position="131"/>
    </location>
</feature>
<reference evidence="13 14" key="1">
    <citation type="submission" date="2018-11" db="EMBL/GenBank/DDBJ databases">
        <authorList>
            <person name="Lopez-Roques C."/>
            <person name="Donnadieu C."/>
            <person name="Bouchez O."/>
            <person name="Klopp C."/>
            <person name="Cabau C."/>
            <person name="Zahm M."/>
        </authorList>
    </citation>
    <scope>NUCLEOTIDE SEQUENCE [LARGE SCALE GENOMIC DNA]</scope>
    <source>
        <strain evidence="13">RS831</strain>
        <tissue evidence="13">Whole body</tissue>
    </source>
</reference>
<dbReference type="SUPFAM" id="SSF57845">
    <property type="entry name" value="B-box zinc-binding domain"/>
    <property type="match status" value="1"/>
</dbReference>
<dbReference type="CDD" id="cd19769">
    <property type="entry name" value="Bbox2_TRIM16-like"/>
    <property type="match status" value="1"/>
</dbReference>
<dbReference type="Gene3D" id="2.60.120.920">
    <property type="match status" value="1"/>
</dbReference>
<dbReference type="Pfam" id="PF00643">
    <property type="entry name" value="zf-B_box"/>
    <property type="match status" value="1"/>
</dbReference>
<dbReference type="Pfam" id="PF13445">
    <property type="entry name" value="zf-RING_UBOX"/>
    <property type="match status" value="1"/>
</dbReference>
<keyword evidence="7" id="KW-0175">Coiled coil</keyword>
<dbReference type="Gene3D" id="3.30.160.60">
    <property type="entry name" value="Classic Zinc Finger"/>
    <property type="match status" value="1"/>
</dbReference>
<accession>A0A3S2PHX8</accession>
<proteinExistence type="predicted"/>
<dbReference type="Pfam" id="PF00622">
    <property type="entry name" value="SPRY"/>
    <property type="match status" value="1"/>
</dbReference>
<organism evidence="13 14">
    <name type="scientific">Oryzias javanicus</name>
    <name type="common">Javanese ricefish</name>
    <name type="synonym">Aplocheilus javanicus</name>
    <dbReference type="NCBI Taxonomy" id="123683"/>
    <lineage>
        <taxon>Eukaryota</taxon>
        <taxon>Metazoa</taxon>
        <taxon>Chordata</taxon>
        <taxon>Craniata</taxon>
        <taxon>Vertebrata</taxon>
        <taxon>Euteleostomi</taxon>
        <taxon>Actinopterygii</taxon>
        <taxon>Neopterygii</taxon>
        <taxon>Teleostei</taxon>
        <taxon>Neoteleostei</taxon>
        <taxon>Acanthomorphata</taxon>
        <taxon>Ovalentaria</taxon>
        <taxon>Atherinomorphae</taxon>
        <taxon>Beloniformes</taxon>
        <taxon>Adrianichthyidae</taxon>
        <taxon>Oryziinae</taxon>
        <taxon>Oryzias</taxon>
    </lineage>
</organism>
<dbReference type="EMBL" id="CM012437">
    <property type="protein sequence ID" value="RVE76240.1"/>
    <property type="molecule type" value="Genomic_DNA"/>
</dbReference>
<dbReference type="OrthoDB" id="6270329at2759"/>
<evidence type="ECO:0000256" key="4">
    <source>
        <dbReference type="ARBA" id="ARBA00022833"/>
    </source>
</evidence>
<feature type="compositionally biased region" description="Polar residues" evidence="8">
    <location>
        <begin position="200"/>
        <end position="228"/>
    </location>
</feature>
<feature type="region of interest" description="Disordered" evidence="8">
    <location>
        <begin position="12"/>
        <end position="374"/>
    </location>
</feature>
<feature type="region of interest" description="Disordered" evidence="8">
    <location>
        <begin position="566"/>
        <end position="612"/>
    </location>
</feature>
<dbReference type="PROSITE" id="PS50089">
    <property type="entry name" value="ZF_RING_2"/>
    <property type="match status" value="1"/>
</dbReference>
<feature type="domain" description="B box-type" evidence="10">
    <location>
        <begin position="614"/>
        <end position="655"/>
    </location>
</feature>
<dbReference type="InterPro" id="IPR027370">
    <property type="entry name" value="Znf-RING_euk"/>
</dbReference>
<evidence type="ECO:0000259" key="10">
    <source>
        <dbReference type="PROSITE" id="PS50119"/>
    </source>
</evidence>
<dbReference type="InterPro" id="IPR013083">
    <property type="entry name" value="Znf_RING/FYVE/PHD"/>
</dbReference>
<evidence type="ECO:0008006" key="15">
    <source>
        <dbReference type="Google" id="ProtNLM"/>
    </source>
</evidence>
<sequence>MVDVLLVECKTRHASRAGSAEVPPSGEQQKAQVKTEESTEQANKPFTKEEAKKQEKERKERERERKEEERREWERRESDRRERKRGHNESGWRSSHRSEANKQGSRREDRHSTASKTTKVEEEEEEEEEEFPFNLSDFVTVDEVGDVLDLPGSFPPAVSLETSEDATSTTVEQEPPEEKPKEAEKIPEKSVTESEEASVLTLQSSNGLVQTDSLDLQAEASQHQSSVVETVEPKAPEADAQPETATDASVPPPLDSTPEVEPPPAASADSSSQSVNEDAATAERNEEKESSPPTETQADKEVDAFNNKKEQTSEEEKKGGEEKKGAGEQTSEEKKGAGEQMSNEEKKEQEQTSEEEKGAEGQSENTEAVKPDNTDDIITKETTAAELPLPPFDPRQPVGMEYLIPKTGFFCKVCSRFFTGEKAMEINHCKTRKHYESLQKFLQTKASTVGRLADQSSGEPSFTPARKDNQTAMALPSSGLCEDQFTCSICLDLFDNPVSTPCGHSFCQICISSYWDGKGGGAGGGRAAKPYHCPLCKESFRRRPELHINRTLKEITEQFKQMANSTLGGEGAGQADPPAPRQVTPAEPDGNYDPPPPYPAPPRVTPRRPSDASPNLPLCPIHMRGLELFCRTDNICICSLCMETAGHRGHNVVTAMREWQVKKTQIGIAETELRELIVERERKVEEVQNSIREIEVAAERETEGTVFAFAQLISIVERCQSDVLEVIEMTLRSAQVKAQSLLKELKEDIDTLKKKSLAMNRLADTEDYVTFLKSFPALATPTTPKTWTNISVSSQLTSGVVLKNINLMMNRLQEEIRKLPEICRQSTSTHLVPRPNPRVKRVQEYAENITLDPKTAHPRLIISADGKQVRCTDHYQGVLDYPERFDRVVCVMSHQGFNSGRHYWEVEVGEKTDWDLGVASHSVNRKGKITASPANGYWFLSLRDRTEYVFRTDPATNLSVNVRPSRIGIYLDCDKGMVSFYNAEAKVLIYTYSDSFPDTIHPFFSPCTNMSGQNEAPLAICPIKITIDERQPSYICETSTYFMSVVR</sequence>
<feature type="compositionally biased region" description="Pro residues" evidence="8">
    <location>
        <begin position="593"/>
        <end position="604"/>
    </location>
</feature>
<dbReference type="InterPro" id="IPR003879">
    <property type="entry name" value="Butyrophylin_SPRY"/>
</dbReference>
<feature type="coiled-coil region" evidence="7">
    <location>
        <begin position="724"/>
        <end position="762"/>
    </location>
</feature>
<dbReference type="GO" id="GO:0005634">
    <property type="term" value="C:nucleus"/>
    <property type="evidence" value="ECO:0007669"/>
    <property type="project" value="UniProtKB-SubCell"/>
</dbReference>
<feature type="domain" description="RING-type" evidence="9">
    <location>
        <begin position="487"/>
        <end position="537"/>
    </location>
</feature>
<dbReference type="PROSITE" id="PS50188">
    <property type="entry name" value="B302_SPRY"/>
    <property type="match status" value="1"/>
</dbReference>
<dbReference type="SUPFAM" id="SSF57850">
    <property type="entry name" value="RING/U-box"/>
    <property type="match status" value="1"/>
</dbReference>
<keyword evidence="2" id="KW-0479">Metal-binding</keyword>
<dbReference type="Pfam" id="PF25600">
    <property type="entry name" value="TRIM_CC"/>
    <property type="match status" value="1"/>
</dbReference>
<dbReference type="SMART" id="SM00184">
    <property type="entry name" value="RING"/>
    <property type="match status" value="1"/>
</dbReference>
<evidence type="ECO:0000256" key="3">
    <source>
        <dbReference type="ARBA" id="ARBA00022771"/>
    </source>
</evidence>
<feature type="compositionally biased region" description="Basic and acidic residues" evidence="8">
    <location>
        <begin position="297"/>
        <end position="359"/>
    </location>
</feature>
<comment type="subcellular location">
    <subcellularLocation>
        <location evidence="1">Nucleus</location>
    </subcellularLocation>
</comment>
<dbReference type="Pfam" id="PF13765">
    <property type="entry name" value="PRY"/>
    <property type="match status" value="1"/>
</dbReference>
<gene>
    <name evidence="13" type="ORF">OJAV_G00009270</name>
</gene>
<evidence type="ECO:0000256" key="2">
    <source>
        <dbReference type="ARBA" id="ARBA00022723"/>
    </source>
</evidence>
<dbReference type="InterPro" id="IPR003604">
    <property type="entry name" value="Matrin/U1-like-C_Znf_C2H2"/>
</dbReference>
<dbReference type="InterPro" id="IPR000315">
    <property type="entry name" value="Znf_B-box"/>
</dbReference>
<dbReference type="SMART" id="SM00589">
    <property type="entry name" value="PRY"/>
    <property type="match status" value="1"/>
</dbReference>
<dbReference type="InterPro" id="IPR058030">
    <property type="entry name" value="TRIM8/14/16/25/29/45/65_CC"/>
</dbReference>
<dbReference type="PRINTS" id="PR01407">
    <property type="entry name" value="BUTYPHLNCDUF"/>
</dbReference>
<feature type="compositionally biased region" description="Basic and acidic residues" evidence="8">
    <location>
        <begin position="176"/>
        <end position="192"/>
    </location>
</feature>
<dbReference type="InterPro" id="IPR003877">
    <property type="entry name" value="SPRY_dom"/>
</dbReference>
<evidence type="ECO:0000256" key="6">
    <source>
        <dbReference type="PROSITE-ProRule" id="PRU00024"/>
    </source>
</evidence>
<dbReference type="PROSITE" id="PS50171">
    <property type="entry name" value="ZF_MATRIN"/>
    <property type="match status" value="1"/>
</dbReference>
<dbReference type="GO" id="GO:0008270">
    <property type="term" value="F:zinc ion binding"/>
    <property type="evidence" value="ECO:0007669"/>
    <property type="project" value="UniProtKB-KW"/>
</dbReference>
<evidence type="ECO:0000259" key="12">
    <source>
        <dbReference type="PROSITE" id="PS50188"/>
    </source>
</evidence>
<keyword evidence="3 6" id="KW-0863">Zinc-finger</keyword>
<keyword evidence="14" id="KW-1185">Reference proteome</keyword>
<dbReference type="AlphaFoldDB" id="A0A3S2PHX8"/>
<evidence type="ECO:0000259" key="11">
    <source>
        <dbReference type="PROSITE" id="PS50171"/>
    </source>
</evidence>
<evidence type="ECO:0000256" key="7">
    <source>
        <dbReference type="SAM" id="Coils"/>
    </source>
</evidence>
<evidence type="ECO:0000313" key="14">
    <source>
        <dbReference type="Proteomes" id="UP000283210"/>
    </source>
</evidence>
<dbReference type="PROSITE" id="PS50119">
    <property type="entry name" value="ZF_BBOX"/>
    <property type="match status" value="1"/>
</dbReference>
<keyword evidence="5" id="KW-0539">Nucleus</keyword>
<evidence type="ECO:0000256" key="5">
    <source>
        <dbReference type="ARBA" id="ARBA00023242"/>
    </source>
</evidence>
<reference evidence="13 14" key="2">
    <citation type="submission" date="2019-01" db="EMBL/GenBank/DDBJ databases">
        <title>A chromosome length genome reference of the Java medaka (oryzias javanicus).</title>
        <authorList>
            <person name="Herpin A."/>
            <person name="Takehana Y."/>
            <person name="Naruse K."/>
            <person name="Ansai S."/>
            <person name="Kawaguchi M."/>
        </authorList>
    </citation>
    <scope>NUCLEOTIDE SEQUENCE [LARGE SCALE GENOMIC DNA]</scope>
    <source>
        <strain evidence="13">RS831</strain>
        <tissue evidence="13">Whole body</tissue>
    </source>
</reference>
<feature type="domain" description="B30.2/SPRY" evidence="12">
    <location>
        <begin position="829"/>
        <end position="1025"/>
    </location>
</feature>
<dbReference type="InterPro" id="IPR006574">
    <property type="entry name" value="PRY"/>
</dbReference>
<dbReference type="FunFam" id="2.60.120.920:FF:000004">
    <property type="entry name" value="Butyrophilin subfamily 1 member A1"/>
    <property type="match status" value="1"/>
</dbReference>
<dbReference type="Proteomes" id="UP000283210">
    <property type="component" value="Chromosome 1"/>
</dbReference>
<feature type="compositionally biased region" description="Basic and acidic residues" evidence="8">
    <location>
        <begin position="281"/>
        <end position="290"/>
    </location>
</feature>
<dbReference type="InterPro" id="IPR043136">
    <property type="entry name" value="B30.2/SPRY_sf"/>
</dbReference>
<name>A0A3S2PHX8_ORYJA</name>
<dbReference type="CDD" id="cd13733">
    <property type="entry name" value="SPRY_PRY_C-I_1"/>
    <property type="match status" value="1"/>
</dbReference>
<dbReference type="PROSITE" id="PS00518">
    <property type="entry name" value="ZF_RING_1"/>
    <property type="match status" value="1"/>
</dbReference>
<protein>
    <recommendedName>
        <fullName evidence="15">RING-type E3 ubiquitin transferase</fullName>
    </recommendedName>
</protein>
<dbReference type="SMART" id="SM00336">
    <property type="entry name" value="BBOX"/>
    <property type="match status" value="1"/>
</dbReference>
<dbReference type="InterPro" id="IPR050143">
    <property type="entry name" value="TRIM/RBCC"/>
</dbReference>
<dbReference type="SMART" id="SM00449">
    <property type="entry name" value="SPRY"/>
    <property type="match status" value="1"/>
</dbReference>
<keyword evidence="4" id="KW-0862">Zinc</keyword>
<feature type="domain" description="Matrin-type" evidence="11">
    <location>
        <begin position="409"/>
        <end position="440"/>
    </location>
</feature>
<dbReference type="InterPro" id="IPR000690">
    <property type="entry name" value="Matrin/U1-C_Znf_C2H2"/>
</dbReference>
<feature type="compositionally biased region" description="Basic and acidic residues" evidence="8">
    <location>
        <begin position="96"/>
        <end position="112"/>
    </location>
</feature>
<dbReference type="SUPFAM" id="SSF49899">
    <property type="entry name" value="Concanavalin A-like lectins/glucanases"/>
    <property type="match status" value="1"/>
</dbReference>
<feature type="compositionally biased region" description="Pro residues" evidence="8">
    <location>
        <begin position="250"/>
        <end position="265"/>
    </location>
</feature>
<dbReference type="SMART" id="SM00451">
    <property type="entry name" value="ZnF_U1"/>
    <property type="match status" value="1"/>
</dbReference>
<dbReference type="InterPro" id="IPR001870">
    <property type="entry name" value="B30.2/SPRY"/>
</dbReference>
<dbReference type="PANTHER" id="PTHR24103">
    <property type="entry name" value="E3 UBIQUITIN-PROTEIN LIGASE TRIM"/>
    <property type="match status" value="1"/>
</dbReference>
<dbReference type="InterPro" id="IPR013320">
    <property type="entry name" value="ConA-like_dom_sf"/>
</dbReference>
<dbReference type="InterPro" id="IPR017907">
    <property type="entry name" value="Znf_RING_CS"/>
</dbReference>
<dbReference type="GO" id="GO:0003676">
    <property type="term" value="F:nucleic acid binding"/>
    <property type="evidence" value="ECO:0007669"/>
    <property type="project" value="InterPro"/>
</dbReference>
<evidence type="ECO:0000259" key="9">
    <source>
        <dbReference type="PROSITE" id="PS50089"/>
    </source>
</evidence>
<evidence type="ECO:0000256" key="1">
    <source>
        <dbReference type="ARBA" id="ARBA00004123"/>
    </source>
</evidence>
<evidence type="ECO:0000256" key="8">
    <source>
        <dbReference type="SAM" id="MobiDB-lite"/>
    </source>
</evidence>
<dbReference type="Gene3D" id="3.30.40.10">
    <property type="entry name" value="Zinc/RING finger domain, C3HC4 (zinc finger)"/>
    <property type="match status" value="1"/>
</dbReference>
<dbReference type="InterPro" id="IPR001841">
    <property type="entry name" value="Znf_RING"/>
</dbReference>
<evidence type="ECO:0000313" key="13">
    <source>
        <dbReference type="EMBL" id="RVE76240.1"/>
    </source>
</evidence>
<feature type="compositionally biased region" description="Basic and acidic residues" evidence="8">
    <location>
        <begin position="46"/>
        <end position="81"/>
    </location>
</feature>